<dbReference type="InterPro" id="IPR029026">
    <property type="entry name" value="tRNA_m1G_MTases_N"/>
</dbReference>
<keyword evidence="8 15" id="KW-0489">Methyltransferase</keyword>
<dbReference type="GO" id="GO:0005829">
    <property type="term" value="C:cytosol"/>
    <property type="evidence" value="ECO:0007669"/>
    <property type="project" value="TreeGrafter"/>
</dbReference>
<dbReference type="SUPFAM" id="SSF75217">
    <property type="entry name" value="alpha/beta knot"/>
    <property type="match status" value="1"/>
</dbReference>
<dbReference type="PANTHER" id="PTHR46417">
    <property type="entry name" value="TRNA (GUANINE-N(1)-)-METHYLTRANSFERASE"/>
    <property type="match status" value="1"/>
</dbReference>
<evidence type="ECO:0000256" key="17">
    <source>
        <dbReference type="RuleBase" id="RU003464"/>
    </source>
</evidence>
<comment type="similarity">
    <text evidence="3 15 17">Belongs to the RNA methyltransferase TrmD family.</text>
</comment>
<evidence type="ECO:0000256" key="13">
    <source>
        <dbReference type="ARBA" id="ARBA00033392"/>
    </source>
</evidence>
<dbReference type="FunFam" id="1.10.1270.20:FF:000002">
    <property type="entry name" value="tRNA (guanine-N(1)-)-methyltransferase"/>
    <property type="match status" value="1"/>
</dbReference>
<dbReference type="HAMAP" id="MF_00605">
    <property type="entry name" value="TrmD"/>
    <property type="match status" value="1"/>
</dbReference>
<evidence type="ECO:0000256" key="10">
    <source>
        <dbReference type="ARBA" id="ARBA00022691"/>
    </source>
</evidence>
<dbReference type="FunFam" id="3.40.1280.10:FF:000001">
    <property type="entry name" value="tRNA (guanine-N(1)-)-methyltransferase"/>
    <property type="match status" value="1"/>
</dbReference>
<evidence type="ECO:0000256" key="9">
    <source>
        <dbReference type="ARBA" id="ARBA00022679"/>
    </source>
</evidence>
<dbReference type="GO" id="GO:0052906">
    <property type="term" value="F:tRNA (guanine(37)-N1)-methyltransferase activity"/>
    <property type="evidence" value="ECO:0007669"/>
    <property type="project" value="UniProtKB-UniRule"/>
</dbReference>
<evidence type="ECO:0000256" key="11">
    <source>
        <dbReference type="ARBA" id="ARBA00022694"/>
    </source>
</evidence>
<evidence type="ECO:0000256" key="2">
    <source>
        <dbReference type="ARBA" id="ARBA00004496"/>
    </source>
</evidence>
<dbReference type="RefSeq" id="WP_067915143.1">
    <property type="nucleotide sequence ID" value="NZ_BSRZ01000001.1"/>
</dbReference>
<protein>
    <recommendedName>
        <fullName evidence="6 15">tRNA (guanine-N(1)-)-methyltransferase</fullName>
        <ecNumber evidence="5 15">2.1.1.228</ecNumber>
    </recommendedName>
    <alternativeName>
        <fullName evidence="12 15">M1G-methyltransferase</fullName>
    </alternativeName>
    <alternativeName>
        <fullName evidence="13 15">tRNA [GM37] methyltransferase</fullName>
    </alternativeName>
</protein>
<comment type="catalytic activity">
    <reaction evidence="14 15 17">
        <text>guanosine(37) in tRNA + S-adenosyl-L-methionine = N(1)-methylguanosine(37) in tRNA + S-adenosyl-L-homocysteine + H(+)</text>
        <dbReference type="Rhea" id="RHEA:36899"/>
        <dbReference type="Rhea" id="RHEA-COMP:10145"/>
        <dbReference type="Rhea" id="RHEA-COMP:10147"/>
        <dbReference type="ChEBI" id="CHEBI:15378"/>
        <dbReference type="ChEBI" id="CHEBI:57856"/>
        <dbReference type="ChEBI" id="CHEBI:59789"/>
        <dbReference type="ChEBI" id="CHEBI:73542"/>
        <dbReference type="ChEBI" id="CHEBI:74269"/>
        <dbReference type="EC" id="2.1.1.228"/>
    </reaction>
</comment>
<accession>A0A9W6PSD7</accession>
<evidence type="ECO:0000256" key="3">
    <source>
        <dbReference type="ARBA" id="ARBA00007630"/>
    </source>
</evidence>
<evidence type="ECO:0000256" key="4">
    <source>
        <dbReference type="ARBA" id="ARBA00011738"/>
    </source>
</evidence>
<name>A0A9W6PSD7_9ACTN</name>
<dbReference type="Pfam" id="PF01746">
    <property type="entry name" value="tRNA_m1G_MT"/>
    <property type="match status" value="1"/>
</dbReference>
<dbReference type="GO" id="GO:0002939">
    <property type="term" value="P:tRNA N1-guanine methylation"/>
    <property type="evidence" value="ECO:0007669"/>
    <property type="project" value="TreeGrafter"/>
</dbReference>
<sequence length="261" mass="28284">MKLDIVTIFPEYFAPLDVSLLGKARRAGLLDVRVHDLRQWTHDRHRTVDDTPYGGGPGMVMKPEPWGEALDAIAPPGGPVPRLIVPTPSGRPFTQATAVELAEEDWLVFACGRYEGIDARVVDEARTRMPVDEVSLGDFVLAGGEVAVLAIVEAVGRLLPGVLGNADSVADDSFAPGAMESLLEGPVYTKPPVWRGRAVPEILLSGNHGAIARWRRDQALRRTVRNRPELAARLDPATLDAQDRRVLAEAGFPVDGEDVAH</sequence>
<comment type="caution">
    <text evidence="19">The sequence shown here is derived from an EMBL/GenBank/DDBJ whole genome shotgun (WGS) entry which is preliminary data.</text>
</comment>
<keyword evidence="11 15" id="KW-0819">tRNA processing</keyword>
<evidence type="ECO:0000259" key="18">
    <source>
        <dbReference type="Pfam" id="PF01746"/>
    </source>
</evidence>
<evidence type="ECO:0000313" key="20">
    <source>
        <dbReference type="Proteomes" id="UP001165124"/>
    </source>
</evidence>
<dbReference type="NCBIfam" id="TIGR00088">
    <property type="entry name" value="trmD"/>
    <property type="match status" value="1"/>
</dbReference>
<dbReference type="InterPro" id="IPR002649">
    <property type="entry name" value="tRNA_m1G_MeTrfase_TrmD"/>
</dbReference>
<dbReference type="Gene3D" id="3.40.1280.10">
    <property type="match status" value="1"/>
</dbReference>
<feature type="binding site" evidence="15 16">
    <location>
        <position position="112"/>
    </location>
    <ligand>
        <name>S-adenosyl-L-methionine</name>
        <dbReference type="ChEBI" id="CHEBI:59789"/>
    </ligand>
</feature>
<evidence type="ECO:0000256" key="16">
    <source>
        <dbReference type="PIRSR" id="PIRSR000386-1"/>
    </source>
</evidence>
<dbReference type="Gene3D" id="1.10.1270.20">
    <property type="entry name" value="tRNA(m1g37)methyltransferase, domain 2"/>
    <property type="match status" value="1"/>
</dbReference>
<feature type="domain" description="tRNA methyltransferase TRMD/TRM10-type" evidence="18">
    <location>
        <begin position="1"/>
        <end position="231"/>
    </location>
</feature>
<comment type="subunit">
    <text evidence="4 15 17">Homodimer.</text>
</comment>
<keyword evidence="20" id="KW-1185">Reference proteome</keyword>
<evidence type="ECO:0000256" key="12">
    <source>
        <dbReference type="ARBA" id="ARBA00029736"/>
    </source>
</evidence>
<dbReference type="EC" id="2.1.1.228" evidence="5 15"/>
<dbReference type="PANTHER" id="PTHR46417:SF1">
    <property type="entry name" value="TRNA (GUANINE-N(1)-)-METHYLTRANSFERASE"/>
    <property type="match status" value="1"/>
</dbReference>
<evidence type="ECO:0000256" key="6">
    <source>
        <dbReference type="ARBA" id="ARBA00014679"/>
    </source>
</evidence>
<dbReference type="EMBL" id="BSRZ01000001">
    <property type="protein sequence ID" value="GLW62602.1"/>
    <property type="molecule type" value="Genomic_DNA"/>
</dbReference>
<keyword evidence="10 15" id="KW-0949">S-adenosyl-L-methionine</keyword>
<dbReference type="PIRSF" id="PIRSF000386">
    <property type="entry name" value="tRNA_mtase"/>
    <property type="match status" value="1"/>
</dbReference>
<evidence type="ECO:0000256" key="5">
    <source>
        <dbReference type="ARBA" id="ARBA00012807"/>
    </source>
</evidence>
<dbReference type="InterPro" id="IPR016009">
    <property type="entry name" value="tRNA_MeTrfase_TRMD/TRM10"/>
</dbReference>
<dbReference type="Proteomes" id="UP001165124">
    <property type="component" value="Unassembled WGS sequence"/>
</dbReference>
<keyword evidence="7 15" id="KW-0963">Cytoplasm</keyword>
<proteinExistence type="inferred from homology"/>
<evidence type="ECO:0000256" key="8">
    <source>
        <dbReference type="ARBA" id="ARBA00022603"/>
    </source>
</evidence>
<dbReference type="InterPro" id="IPR023148">
    <property type="entry name" value="tRNA_m1G_MeTrfase_C_sf"/>
</dbReference>
<evidence type="ECO:0000256" key="1">
    <source>
        <dbReference type="ARBA" id="ARBA00002634"/>
    </source>
</evidence>
<organism evidence="19 20">
    <name type="scientific">Actinomadura rubrobrunea</name>
    <dbReference type="NCBI Taxonomy" id="115335"/>
    <lineage>
        <taxon>Bacteria</taxon>
        <taxon>Bacillati</taxon>
        <taxon>Actinomycetota</taxon>
        <taxon>Actinomycetes</taxon>
        <taxon>Streptosporangiales</taxon>
        <taxon>Thermomonosporaceae</taxon>
        <taxon>Actinomadura</taxon>
    </lineage>
</organism>
<evidence type="ECO:0000256" key="7">
    <source>
        <dbReference type="ARBA" id="ARBA00022490"/>
    </source>
</evidence>
<feature type="binding site" evidence="15 16">
    <location>
        <begin position="136"/>
        <end position="141"/>
    </location>
    <ligand>
        <name>S-adenosyl-L-methionine</name>
        <dbReference type="ChEBI" id="CHEBI:59789"/>
    </ligand>
</feature>
<comment type="function">
    <text evidence="1 15 17">Specifically methylates guanosine-37 in various tRNAs.</text>
</comment>
<dbReference type="NCBIfam" id="NF000648">
    <property type="entry name" value="PRK00026.1"/>
    <property type="match status" value="1"/>
</dbReference>
<dbReference type="CDD" id="cd18080">
    <property type="entry name" value="TrmD-like"/>
    <property type="match status" value="1"/>
</dbReference>
<dbReference type="AlphaFoldDB" id="A0A9W6PSD7"/>
<evidence type="ECO:0000313" key="19">
    <source>
        <dbReference type="EMBL" id="GLW62602.1"/>
    </source>
</evidence>
<dbReference type="InterPro" id="IPR029028">
    <property type="entry name" value="Alpha/beta_knot_MTases"/>
</dbReference>
<reference evidence="19" key="1">
    <citation type="submission" date="2023-02" db="EMBL/GenBank/DDBJ databases">
        <title>Actinomadura rubrobrunea NBRC 14622.</title>
        <authorList>
            <person name="Ichikawa N."/>
            <person name="Sato H."/>
            <person name="Tonouchi N."/>
        </authorList>
    </citation>
    <scope>NUCLEOTIDE SEQUENCE</scope>
    <source>
        <strain evidence="19">NBRC 14622</strain>
    </source>
</reference>
<evidence type="ECO:0000256" key="15">
    <source>
        <dbReference type="HAMAP-Rule" id="MF_00605"/>
    </source>
</evidence>
<evidence type="ECO:0000256" key="14">
    <source>
        <dbReference type="ARBA" id="ARBA00047783"/>
    </source>
</evidence>
<comment type="subcellular location">
    <subcellularLocation>
        <location evidence="2 15 17">Cytoplasm</location>
    </subcellularLocation>
</comment>
<gene>
    <name evidence="15 19" type="primary">trmD</name>
    <name evidence="19" type="ORF">Arub01_08460</name>
</gene>
<keyword evidence="9 15" id="KW-0808">Transferase</keyword>